<evidence type="ECO:0000256" key="5">
    <source>
        <dbReference type="ARBA" id="ARBA00022801"/>
    </source>
</evidence>
<evidence type="ECO:0000256" key="2">
    <source>
        <dbReference type="ARBA" id="ARBA00001946"/>
    </source>
</evidence>
<dbReference type="Proteomes" id="UP001596972">
    <property type="component" value="Unassembled WGS sequence"/>
</dbReference>
<comment type="cofactor">
    <cofactor evidence="1">
        <name>Mn(2+)</name>
        <dbReference type="ChEBI" id="CHEBI:29035"/>
    </cofactor>
</comment>
<keyword evidence="7" id="KW-0464">Manganese</keyword>
<dbReference type="PANTHER" id="PTHR12992:SF11">
    <property type="entry name" value="MITOCHONDRIAL COENZYME A DIPHOSPHATASE NUDT8"/>
    <property type="match status" value="1"/>
</dbReference>
<dbReference type="EMBL" id="JBHTJA010000095">
    <property type="protein sequence ID" value="MFD0904693.1"/>
    <property type="molecule type" value="Genomic_DNA"/>
</dbReference>
<comment type="cofactor">
    <cofactor evidence="2">
        <name>Mg(2+)</name>
        <dbReference type="ChEBI" id="CHEBI:18420"/>
    </cofactor>
</comment>
<evidence type="ECO:0000256" key="8">
    <source>
        <dbReference type="RuleBase" id="RU003476"/>
    </source>
</evidence>
<dbReference type="CDD" id="cd03426">
    <property type="entry name" value="NUDIX_CoAse_Nudt7"/>
    <property type="match status" value="1"/>
</dbReference>
<keyword evidence="4" id="KW-0479">Metal-binding</keyword>
<evidence type="ECO:0000256" key="3">
    <source>
        <dbReference type="ARBA" id="ARBA00005582"/>
    </source>
</evidence>
<evidence type="ECO:0000259" key="9">
    <source>
        <dbReference type="Pfam" id="PF00293"/>
    </source>
</evidence>
<dbReference type="PANTHER" id="PTHR12992">
    <property type="entry name" value="NUDIX HYDROLASE"/>
    <property type="match status" value="1"/>
</dbReference>
<dbReference type="InterPro" id="IPR000086">
    <property type="entry name" value="NUDIX_hydrolase_dom"/>
</dbReference>
<comment type="similarity">
    <text evidence="3 8">Belongs to the Nudix hydrolase family.</text>
</comment>
<gene>
    <name evidence="10" type="ORF">ACFQ11_30220</name>
</gene>
<dbReference type="InterPro" id="IPR020476">
    <property type="entry name" value="Nudix_hydrolase"/>
</dbReference>
<dbReference type="InterPro" id="IPR020084">
    <property type="entry name" value="NUDIX_hydrolase_CS"/>
</dbReference>
<accession>A0ABW3F0N5</accession>
<dbReference type="PROSITE" id="PS00893">
    <property type="entry name" value="NUDIX_BOX"/>
    <property type="match status" value="1"/>
</dbReference>
<name>A0ABW3F0N5_9ACTN</name>
<dbReference type="RefSeq" id="WP_378304822.1">
    <property type="nucleotide sequence ID" value="NZ_JBHTJA010000095.1"/>
</dbReference>
<dbReference type="GO" id="GO:0035539">
    <property type="term" value="F:8-oxo-7,8-dihydrodeoxyguanosine triphosphate pyrophosphatase activity"/>
    <property type="evidence" value="ECO:0007669"/>
    <property type="project" value="UniProtKB-EC"/>
</dbReference>
<evidence type="ECO:0000256" key="4">
    <source>
        <dbReference type="ARBA" id="ARBA00022723"/>
    </source>
</evidence>
<evidence type="ECO:0000256" key="1">
    <source>
        <dbReference type="ARBA" id="ARBA00001936"/>
    </source>
</evidence>
<keyword evidence="5 8" id="KW-0378">Hydrolase</keyword>
<reference evidence="11" key="1">
    <citation type="journal article" date="2019" name="Int. J. Syst. Evol. Microbiol.">
        <title>The Global Catalogue of Microorganisms (GCM) 10K type strain sequencing project: providing services to taxonomists for standard genome sequencing and annotation.</title>
        <authorList>
            <consortium name="The Broad Institute Genomics Platform"/>
            <consortium name="The Broad Institute Genome Sequencing Center for Infectious Disease"/>
            <person name="Wu L."/>
            <person name="Ma J."/>
        </authorList>
    </citation>
    <scope>NUCLEOTIDE SEQUENCE [LARGE SCALE GENOMIC DNA]</scope>
    <source>
        <strain evidence="11">JCM 31202</strain>
    </source>
</reference>
<evidence type="ECO:0000256" key="7">
    <source>
        <dbReference type="ARBA" id="ARBA00023211"/>
    </source>
</evidence>
<dbReference type="InterPro" id="IPR045121">
    <property type="entry name" value="CoAse"/>
</dbReference>
<sequence length="211" mass="22991">MAPPASPLDDLAAFREVAAERLAAFAHTTVPDEPGMRRAGVVLCALEHDGVPSVILIKRADRGRNAGQWGLPGGRLEDGETPERAALRELHEEVGLTAGAADVLGRLDDFPAASGFAITPIVVALDDPGPLVPDPREVRSVHHTSLRRLADDDTPRWVPQPDGGNLLQMWLAPDWRVHAPTGAMLWQFREVVLLGRRARVADFAQPDWTRH</sequence>
<evidence type="ECO:0000313" key="10">
    <source>
        <dbReference type="EMBL" id="MFD0904693.1"/>
    </source>
</evidence>
<evidence type="ECO:0000256" key="6">
    <source>
        <dbReference type="ARBA" id="ARBA00022842"/>
    </source>
</evidence>
<evidence type="ECO:0000313" key="11">
    <source>
        <dbReference type="Proteomes" id="UP001596972"/>
    </source>
</evidence>
<protein>
    <submittedName>
        <fullName evidence="10">NUDIX hydrolase</fullName>
        <ecNumber evidence="10">3.6.1.55</ecNumber>
    </submittedName>
</protein>
<dbReference type="InterPro" id="IPR015797">
    <property type="entry name" value="NUDIX_hydrolase-like_dom_sf"/>
</dbReference>
<proteinExistence type="inferred from homology"/>
<dbReference type="SUPFAM" id="SSF55811">
    <property type="entry name" value="Nudix"/>
    <property type="match status" value="1"/>
</dbReference>
<feature type="domain" description="Nudix hydrolase" evidence="9">
    <location>
        <begin position="37"/>
        <end position="149"/>
    </location>
</feature>
<keyword evidence="6" id="KW-0460">Magnesium</keyword>
<dbReference type="Gene3D" id="3.90.79.10">
    <property type="entry name" value="Nucleoside Triphosphate Pyrophosphohydrolase"/>
    <property type="match status" value="1"/>
</dbReference>
<comment type="caution">
    <text evidence="10">The sequence shown here is derived from an EMBL/GenBank/DDBJ whole genome shotgun (WGS) entry which is preliminary data.</text>
</comment>
<dbReference type="EC" id="3.6.1.55" evidence="10"/>
<organism evidence="10 11">
    <name type="scientific">Actinomadura sediminis</name>
    <dbReference type="NCBI Taxonomy" id="1038904"/>
    <lineage>
        <taxon>Bacteria</taxon>
        <taxon>Bacillati</taxon>
        <taxon>Actinomycetota</taxon>
        <taxon>Actinomycetes</taxon>
        <taxon>Streptosporangiales</taxon>
        <taxon>Thermomonosporaceae</taxon>
        <taxon>Actinomadura</taxon>
    </lineage>
</organism>
<dbReference type="PRINTS" id="PR00502">
    <property type="entry name" value="NUDIXFAMILY"/>
</dbReference>
<keyword evidence="11" id="KW-1185">Reference proteome</keyword>
<dbReference type="Pfam" id="PF00293">
    <property type="entry name" value="NUDIX"/>
    <property type="match status" value="1"/>
</dbReference>